<evidence type="ECO:0000313" key="2">
    <source>
        <dbReference type="Proteomes" id="UP000789920"/>
    </source>
</evidence>
<keyword evidence="2" id="KW-1185">Reference proteome</keyword>
<evidence type="ECO:0000313" key="1">
    <source>
        <dbReference type="EMBL" id="CAG8848163.1"/>
    </source>
</evidence>
<dbReference type="EMBL" id="CAJVQC010159528">
    <property type="protein sequence ID" value="CAG8848163.1"/>
    <property type="molecule type" value="Genomic_DNA"/>
</dbReference>
<organism evidence="1 2">
    <name type="scientific">Racocetra persica</name>
    <dbReference type="NCBI Taxonomy" id="160502"/>
    <lineage>
        <taxon>Eukaryota</taxon>
        <taxon>Fungi</taxon>
        <taxon>Fungi incertae sedis</taxon>
        <taxon>Mucoromycota</taxon>
        <taxon>Glomeromycotina</taxon>
        <taxon>Glomeromycetes</taxon>
        <taxon>Diversisporales</taxon>
        <taxon>Gigasporaceae</taxon>
        <taxon>Racocetra</taxon>
    </lineage>
</organism>
<reference evidence="1" key="1">
    <citation type="submission" date="2021-06" db="EMBL/GenBank/DDBJ databases">
        <authorList>
            <person name="Kallberg Y."/>
            <person name="Tangrot J."/>
            <person name="Rosling A."/>
        </authorList>
    </citation>
    <scope>NUCLEOTIDE SEQUENCE</scope>
    <source>
        <strain evidence="1">MA461A</strain>
    </source>
</reference>
<dbReference type="Proteomes" id="UP000789920">
    <property type="component" value="Unassembled WGS sequence"/>
</dbReference>
<sequence length="154" mass="17720">STLKQQVKISIFRTDNEKNKVINLVSGLNKYLSETSQQIILTDNSTNDRDYFRNFYSLDTPFSSTYSLSLANCIHNEIKKYLAVPLLDHVDPLCWWQTQHSKYPILSIIACDYLSVQATSVALEQAFSITRKTISDERYKLEEETARAILCLKS</sequence>
<comment type="caution">
    <text evidence="1">The sequence shown here is derived from an EMBL/GenBank/DDBJ whole genome shotgun (WGS) entry which is preliminary data.</text>
</comment>
<protein>
    <submittedName>
        <fullName evidence="1">32483_t:CDS:1</fullName>
    </submittedName>
</protein>
<proteinExistence type="predicted"/>
<gene>
    <name evidence="1" type="ORF">RPERSI_LOCUS34982</name>
</gene>
<accession>A0ACA9STK6</accession>
<feature type="non-terminal residue" evidence="1">
    <location>
        <position position="1"/>
    </location>
</feature>
<name>A0ACA9STK6_9GLOM</name>